<dbReference type="NCBIfam" id="TIGR03635">
    <property type="entry name" value="uS17_bact"/>
    <property type="match status" value="1"/>
</dbReference>
<keyword evidence="10" id="KW-0150">Chloroplast</keyword>
<dbReference type="NCBIfam" id="NF004123">
    <property type="entry name" value="PRK05610.1"/>
    <property type="match status" value="1"/>
</dbReference>
<comment type="subunit">
    <text evidence="3 9">Part of the 30S ribosomal subunit.</text>
</comment>
<dbReference type="GO" id="GO:0022627">
    <property type="term" value="C:cytosolic small ribosomal subunit"/>
    <property type="evidence" value="ECO:0007669"/>
    <property type="project" value="TreeGrafter"/>
</dbReference>
<dbReference type="Gene3D" id="2.40.50.140">
    <property type="entry name" value="Nucleic acid-binding proteins"/>
    <property type="match status" value="1"/>
</dbReference>
<gene>
    <name evidence="9 10" type="primary">rps17</name>
</gene>
<evidence type="ECO:0000256" key="6">
    <source>
        <dbReference type="ARBA" id="ARBA00022980"/>
    </source>
</evidence>
<proteinExistence type="inferred from homology"/>
<dbReference type="HAMAP" id="MF_01345_B">
    <property type="entry name" value="Ribosomal_uS17_B"/>
    <property type="match status" value="1"/>
</dbReference>
<dbReference type="InterPro" id="IPR000266">
    <property type="entry name" value="Ribosomal_uS17"/>
</dbReference>
<reference evidence="10" key="1">
    <citation type="submission" date="2018-05" db="EMBL/GenBank/DDBJ databases">
        <title>Organellar genomes of Gracilariaceae.</title>
        <authorList>
            <person name="Iha C."/>
            <person name="Oliveira M.C."/>
        </authorList>
    </citation>
    <scope>NUCLEOTIDE SEQUENCE</scope>
</reference>
<evidence type="ECO:0000256" key="4">
    <source>
        <dbReference type="ARBA" id="ARBA00022730"/>
    </source>
</evidence>
<dbReference type="AlphaFoldDB" id="A0A345UAV7"/>
<comment type="function">
    <text evidence="1 9">One of the primary rRNA binding proteins, it binds specifically to the 5'-end of 16S ribosomal RNA.</text>
</comment>
<dbReference type="GeneID" id="37624272"/>
<comment type="similarity">
    <text evidence="2 9">Belongs to the universal ribosomal protein uS17 family.</text>
</comment>
<dbReference type="InterPro" id="IPR019984">
    <property type="entry name" value="Ribosomal_uS17_bact/chlr"/>
</dbReference>
<dbReference type="RefSeq" id="YP_009511716.1">
    <property type="nucleotide sequence ID" value="NC_039145.1"/>
</dbReference>
<evidence type="ECO:0000256" key="5">
    <source>
        <dbReference type="ARBA" id="ARBA00022884"/>
    </source>
</evidence>
<dbReference type="EMBL" id="MH396016">
    <property type="protein sequence ID" value="AXI97593.1"/>
    <property type="molecule type" value="Genomic_DNA"/>
</dbReference>
<keyword evidence="5 9" id="KW-0694">RNA-binding</keyword>
<sequence length="80" mass="9401">MCKKQTIGTVVSNRMNKTIVVAVKNKITHKKYKKIVTRTNKYYAHDELNICKIGDAVRIESHRPLSKKKHWILIEKILQK</sequence>
<keyword evidence="4 9" id="KW-0699">rRNA-binding</keyword>
<dbReference type="CDD" id="cd00364">
    <property type="entry name" value="Ribosomal_uS17"/>
    <property type="match status" value="1"/>
</dbReference>
<evidence type="ECO:0000256" key="7">
    <source>
        <dbReference type="ARBA" id="ARBA00023274"/>
    </source>
</evidence>
<evidence type="ECO:0000313" key="10">
    <source>
        <dbReference type="EMBL" id="AXI97593.1"/>
    </source>
</evidence>
<dbReference type="GO" id="GO:0006412">
    <property type="term" value="P:translation"/>
    <property type="evidence" value="ECO:0007669"/>
    <property type="project" value="UniProtKB-UniRule"/>
</dbReference>
<dbReference type="PRINTS" id="PR00973">
    <property type="entry name" value="RIBOSOMALS17"/>
</dbReference>
<organism evidence="10">
    <name type="scientific">Melanthalia intermedia</name>
    <dbReference type="NCBI Taxonomy" id="172989"/>
    <lineage>
        <taxon>Eukaryota</taxon>
        <taxon>Rhodophyta</taxon>
        <taxon>Florideophyceae</taxon>
        <taxon>Rhodymeniophycidae</taxon>
        <taxon>Gracilariales</taxon>
        <taxon>Gracilariaceae</taxon>
        <taxon>Melanthalia</taxon>
    </lineage>
</organism>
<keyword evidence="10" id="KW-0934">Plastid</keyword>
<dbReference type="GO" id="GO:0003735">
    <property type="term" value="F:structural constituent of ribosome"/>
    <property type="evidence" value="ECO:0007669"/>
    <property type="project" value="InterPro"/>
</dbReference>
<evidence type="ECO:0000256" key="2">
    <source>
        <dbReference type="ARBA" id="ARBA00010254"/>
    </source>
</evidence>
<evidence type="ECO:0000256" key="1">
    <source>
        <dbReference type="ARBA" id="ARBA00002932"/>
    </source>
</evidence>
<comment type="subcellular location">
    <subcellularLocation>
        <location evidence="9">Plastid</location>
        <location evidence="9">Chloroplast</location>
    </subcellularLocation>
</comment>
<keyword evidence="7 9" id="KW-0687">Ribonucleoprotein</keyword>
<dbReference type="InterPro" id="IPR012340">
    <property type="entry name" value="NA-bd_OB-fold"/>
</dbReference>
<name>A0A345UAV7_9FLOR</name>
<dbReference type="PANTHER" id="PTHR10744:SF1">
    <property type="entry name" value="SMALL RIBOSOMAL SUBUNIT PROTEIN US17M"/>
    <property type="match status" value="1"/>
</dbReference>
<dbReference type="SUPFAM" id="SSF50249">
    <property type="entry name" value="Nucleic acid-binding proteins"/>
    <property type="match status" value="1"/>
</dbReference>
<dbReference type="Pfam" id="PF00366">
    <property type="entry name" value="Ribosomal_S17"/>
    <property type="match status" value="1"/>
</dbReference>
<dbReference type="GO" id="GO:0009507">
    <property type="term" value="C:chloroplast"/>
    <property type="evidence" value="ECO:0007669"/>
    <property type="project" value="UniProtKB-SubCell"/>
</dbReference>
<protein>
    <recommendedName>
        <fullName evidence="8 9">Small ribosomal subunit protein uS17c</fullName>
    </recommendedName>
</protein>
<dbReference type="PANTHER" id="PTHR10744">
    <property type="entry name" value="40S RIBOSOMAL PROTEIN S11 FAMILY MEMBER"/>
    <property type="match status" value="1"/>
</dbReference>
<evidence type="ECO:0000256" key="3">
    <source>
        <dbReference type="ARBA" id="ARBA00011458"/>
    </source>
</evidence>
<evidence type="ECO:0000256" key="9">
    <source>
        <dbReference type="HAMAP-Rule" id="MF_01345"/>
    </source>
</evidence>
<geneLocation type="chloroplast" evidence="10"/>
<dbReference type="GO" id="GO:0019843">
    <property type="term" value="F:rRNA binding"/>
    <property type="evidence" value="ECO:0007669"/>
    <property type="project" value="UniProtKB-UniRule"/>
</dbReference>
<keyword evidence="6 9" id="KW-0689">Ribosomal protein</keyword>
<evidence type="ECO:0000256" key="8">
    <source>
        <dbReference type="ARBA" id="ARBA00035251"/>
    </source>
</evidence>
<accession>A0A345UAV7</accession>